<dbReference type="EMBL" id="VHQG01000001">
    <property type="protein sequence ID" value="TPW77618.1"/>
    <property type="molecule type" value="Genomic_DNA"/>
</dbReference>
<reference evidence="2 3" key="1">
    <citation type="submission" date="2019-06" db="EMBL/GenBank/DDBJ databases">
        <authorList>
            <person name="Li F."/>
        </authorList>
    </citation>
    <scope>NUCLEOTIDE SEQUENCE [LARGE SCALE GENOMIC DNA]</scope>
    <source>
        <strain evidence="2 3">10F1D-1</strain>
    </source>
</reference>
<comment type="caution">
    <text evidence="2">The sequence shown here is derived from an EMBL/GenBank/DDBJ whole genome shotgun (WGS) entry which is preliminary data.</text>
</comment>
<dbReference type="AlphaFoldDB" id="A0A506Y969"/>
<protein>
    <submittedName>
        <fullName evidence="2">DUF559 domain-containing protein</fullName>
    </submittedName>
</protein>
<gene>
    <name evidence="2" type="ORF">FJ657_02845</name>
</gene>
<accession>A0A506Y969</accession>
<evidence type="ECO:0000259" key="1">
    <source>
        <dbReference type="Pfam" id="PF04480"/>
    </source>
</evidence>
<sequence>MDDDAAAERRGGLDLRWDDPRSGSTAFPVGAGRRAGLTRHLIDRADLDRPHHGIRASIWRDADRARDLLPALRPGDRFSHLTAARLWPLPLPRRWQAVGGPVHVSGPADGNRLRRVGVIGHRTADAGYVVRNGLPLSRPTTLFLELATELELDDLVAVGDALVRRPIKLDPHDIRPWIDLDELRAAVSRASRGRGVRLARSALALVREGSDSPAETRLRLAVLRAGFPTPQLNPMIVDRRRREIGHFDLVWPERRIIAEYDGDQHRTDPRQYDRDITRFDRATDAGYRVVRFRARALYPTPQPAIRSLTRAFAAAPRP</sequence>
<name>A0A506Y969_9MICO</name>
<dbReference type="OrthoDB" id="3173471at2"/>
<dbReference type="Pfam" id="PF04480">
    <property type="entry name" value="DUF559"/>
    <property type="match status" value="1"/>
</dbReference>
<keyword evidence="3" id="KW-1185">Reference proteome</keyword>
<dbReference type="InterPro" id="IPR007569">
    <property type="entry name" value="DUF559"/>
</dbReference>
<dbReference type="Gene3D" id="3.40.960.10">
    <property type="entry name" value="VSR Endonuclease"/>
    <property type="match status" value="1"/>
</dbReference>
<dbReference type="SUPFAM" id="SSF52980">
    <property type="entry name" value="Restriction endonuclease-like"/>
    <property type="match status" value="1"/>
</dbReference>
<proteinExistence type="predicted"/>
<evidence type="ECO:0000313" key="2">
    <source>
        <dbReference type="EMBL" id="TPW77618.1"/>
    </source>
</evidence>
<dbReference type="RefSeq" id="WP_141162146.1">
    <property type="nucleotide sequence ID" value="NZ_VHQG01000001.1"/>
</dbReference>
<dbReference type="Proteomes" id="UP000316252">
    <property type="component" value="Unassembled WGS sequence"/>
</dbReference>
<evidence type="ECO:0000313" key="3">
    <source>
        <dbReference type="Proteomes" id="UP000316252"/>
    </source>
</evidence>
<dbReference type="InterPro" id="IPR011335">
    <property type="entry name" value="Restrct_endonuc-II-like"/>
</dbReference>
<feature type="domain" description="DUF559" evidence="1">
    <location>
        <begin position="240"/>
        <end position="297"/>
    </location>
</feature>
<organism evidence="2 3">
    <name type="scientific">Schumannella soli</name>
    <dbReference type="NCBI Taxonomy" id="2590779"/>
    <lineage>
        <taxon>Bacteria</taxon>
        <taxon>Bacillati</taxon>
        <taxon>Actinomycetota</taxon>
        <taxon>Actinomycetes</taxon>
        <taxon>Micrococcales</taxon>
        <taxon>Microbacteriaceae</taxon>
        <taxon>Schumannella</taxon>
    </lineage>
</organism>